<keyword evidence="5" id="KW-1185">Reference proteome</keyword>
<name>A0A1B8G7Q1_9PEZI</name>
<dbReference type="Proteomes" id="UP000091956">
    <property type="component" value="Unassembled WGS sequence"/>
</dbReference>
<organism evidence="4 5">
    <name type="scientific">Pseudogymnoascus verrucosus</name>
    <dbReference type="NCBI Taxonomy" id="342668"/>
    <lineage>
        <taxon>Eukaryota</taxon>
        <taxon>Fungi</taxon>
        <taxon>Dikarya</taxon>
        <taxon>Ascomycota</taxon>
        <taxon>Pezizomycotina</taxon>
        <taxon>Leotiomycetes</taxon>
        <taxon>Thelebolales</taxon>
        <taxon>Thelebolaceae</taxon>
        <taxon>Pseudogymnoascus</taxon>
    </lineage>
</organism>
<evidence type="ECO:0000256" key="1">
    <source>
        <dbReference type="ARBA" id="ARBA00022737"/>
    </source>
</evidence>
<dbReference type="SUPFAM" id="SSF48403">
    <property type="entry name" value="Ankyrin repeat"/>
    <property type="match status" value="1"/>
</dbReference>
<protein>
    <submittedName>
        <fullName evidence="4">Uncharacterized protein</fullName>
    </submittedName>
</protein>
<dbReference type="Pfam" id="PF12796">
    <property type="entry name" value="Ank_2"/>
    <property type="match status" value="2"/>
</dbReference>
<dbReference type="OrthoDB" id="4838614at2759"/>
<accession>A0A1B8G7Q1</accession>
<dbReference type="AlphaFoldDB" id="A0A1B8G7Q1"/>
<evidence type="ECO:0000256" key="3">
    <source>
        <dbReference type="PROSITE-ProRule" id="PRU00023"/>
    </source>
</evidence>
<feature type="repeat" description="ANK" evidence="3">
    <location>
        <begin position="230"/>
        <end position="258"/>
    </location>
</feature>
<dbReference type="RefSeq" id="XP_018125593.1">
    <property type="nucleotide sequence ID" value="XM_018279570.1"/>
</dbReference>
<dbReference type="EMBL" id="KV460279">
    <property type="protein sequence ID" value="OBT91860.1"/>
    <property type="molecule type" value="Genomic_DNA"/>
</dbReference>
<feature type="repeat" description="ANK" evidence="3">
    <location>
        <begin position="259"/>
        <end position="291"/>
    </location>
</feature>
<dbReference type="PROSITE" id="PS50297">
    <property type="entry name" value="ANK_REP_REGION"/>
    <property type="match status" value="3"/>
</dbReference>
<gene>
    <name evidence="4" type="ORF">VE01_10164</name>
</gene>
<feature type="repeat" description="ANK" evidence="3">
    <location>
        <begin position="390"/>
        <end position="422"/>
    </location>
</feature>
<evidence type="ECO:0000313" key="5">
    <source>
        <dbReference type="Proteomes" id="UP000091956"/>
    </source>
</evidence>
<keyword evidence="1" id="KW-0677">Repeat</keyword>
<evidence type="ECO:0000256" key="2">
    <source>
        <dbReference type="ARBA" id="ARBA00023043"/>
    </source>
</evidence>
<evidence type="ECO:0000313" key="4">
    <source>
        <dbReference type="EMBL" id="OBT91860.1"/>
    </source>
</evidence>
<dbReference type="Gene3D" id="1.25.40.20">
    <property type="entry name" value="Ankyrin repeat-containing domain"/>
    <property type="match status" value="2"/>
</dbReference>
<dbReference type="InterPro" id="IPR050889">
    <property type="entry name" value="Dendritic_Spine_Reg/Scaffold"/>
</dbReference>
<proteinExistence type="predicted"/>
<reference evidence="4 5" key="1">
    <citation type="submission" date="2016-03" db="EMBL/GenBank/DDBJ databases">
        <title>Comparative genomics of Pseudogymnoascus destructans, the fungus causing white-nose syndrome of bats.</title>
        <authorList>
            <person name="Palmer J.M."/>
            <person name="Drees K.P."/>
            <person name="Foster J.T."/>
            <person name="Lindner D.L."/>
        </authorList>
    </citation>
    <scope>NUCLEOTIDE SEQUENCE [LARGE SCALE GENOMIC DNA]</scope>
    <source>
        <strain evidence="4 5">UAMH 10579</strain>
    </source>
</reference>
<dbReference type="InterPro" id="IPR036770">
    <property type="entry name" value="Ankyrin_rpt-contain_sf"/>
</dbReference>
<dbReference type="PANTHER" id="PTHR24166:SF48">
    <property type="entry name" value="PROTEIN VAPYRIN"/>
    <property type="match status" value="1"/>
</dbReference>
<reference evidence="5" key="2">
    <citation type="journal article" date="2018" name="Nat. Commun.">
        <title>Extreme sensitivity to ultraviolet light in the fungal pathogen causing white-nose syndrome of bats.</title>
        <authorList>
            <person name="Palmer J.M."/>
            <person name="Drees K.P."/>
            <person name="Foster J.T."/>
            <person name="Lindner D.L."/>
        </authorList>
    </citation>
    <scope>NUCLEOTIDE SEQUENCE [LARGE SCALE GENOMIC DNA]</scope>
    <source>
        <strain evidence="5">UAMH 10579</strain>
    </source>
</reference>
<keyword evidence="2 3" id="KW-0040">ANK repeat</keyword>
<dbReference type="InterPro" id="IPR002110">
    <property type="entry name" value="Ankyrin_rpt"/>
</dbReference>
<dbReference type="PANTHER" id="PTHR24166">
    <property type="entry name" value="ROLLING PEBBLES, ISOFORM B"/>
    <property type="match status" value="1"/>
</dbReference>
<feature type="repeat" description="ANK" evidence="3">
    <location>
        <begin position="358"/>
        <end position="390"/>
    </location>
</feature>
<dbReference type="SMART" id="SM00248">
    <property type="entry name" value="ANK"/>
    <property type="match status" value="7"/>
</dbReference>
<sequence length="490" mass="54374">MLDKFERIVDVDCEFNDTKTRQFLELNLAVLEMETSLATDEGFYHMSESHDSIFQSHDNVRNHTIWKIADRNGDLAIQAAFLRIPYLGLRGTNLNRLSDGGLPKHLIDLMGDSMGYLNSMTDRILSVYRLSIMRNPPKTPPTAQLARVHTGTVYKFMNDSDGTEASSFEYFRNLLSSFDVPFIKFKGSFAVTEPTASRLKTPEEILAEPPEVVTKNQLTVDKDASETPWPMHYATEKGYREMVKNLLELNVDANAIDINGRTPLVIAAKNGDVEIAKLLLDNKADVEARDGDLHTPLIISVNNNDIDMATLLLHNKANAGARFGKRQVPITTAVWNRNEAMVKLLLDNKVDIEAKGVNGETPLITAIRADSAAMVKFLLDNKADIEAKVAYETPLMAGVHSRRLDIVTLLLQRKADASVRDHLYRTPLIMAVVYKHLNIVTALLGHPGAIPKDSEKKLKAEASKAGGDIERLVKSALDSRVGLEQSSGSN</sequence>
<dbReference type="STRING" id="342668.A0A1B8G7Q1"/>
<dbReference type="PRINTS" id="PR01415">
    <property type="entry name" value="ANKYRIN"/>
</dbReference>
<dbReference type="GeneID" id="28843550"/>
<dbReference type="PROSITE" id="PS50088">
    <property type="entry name" value="ANK_REPEAT"/>
    <property type="match status" value="4"/>
</dbReference>